<evidence type="ECO:0000259" key="4">
    <source>
        <dbReference type="PROSITE" id="PS50949"/>
    </source>
</evidence>
<dbReference type="SUPFAM" id="SSF48008">
    <property type="entry name" value="GntR ligand-binding domain-like"/>
    <property type="match status" value="1"/>
</dbReference>
<gene>
    <name evidence="5" type="ORF">D5F11_015365</name>
</gene>
<evidence type="ECO:0000256" key="1">
    <source>
        <dbReference type="ARBA" id="ARBA00023015"/>
    </source>
</evidence>
<dbReference type="Gene3D" id="1.10.10.10">
    <property type="entry name" value="Winged helix-like DNA-binding domain superfamily/Winged helix DNA-binding domain"/>
    <property type="match status" value="1"/>
</dbReference>
<keyword evidence="2" id="KW-0238">DNA-binding</keyword>
<dbReference type="InterPro" id="IPR036390">
    <property type="entry name" value="WH_DNA-bd_sf"/>
</dbReference>
<dbReference type="InterPro" id="IPR000524">
    <property type="entry name" value="Tscrpt_reg_HTH_GntR"/>
</dbReference>
<comment type="caution">
    <text evidence="5">The sequence shown here is derived from an EMBL/GenBank/DDBJ whole genome shotgun (WGS) entry which is preliminary data.</text>
</comment>
<organism evidence="5 6">
    <name type="scientific">Siminovitchia terrae</name>
    <name type="common">Bacillus terrae</name>
    <dbReference type="NCBI Taxonomy" id="1914933"/>
    <lineage>
        <taxon>Bacteria</taxon>
        <taxon>Bacillati</taxon>
        <taxon>Bacillota</taxon>
        <taxon>Bacilli</taxon>
        <taxon>Bacillales</taxon>
        <taxon>Bacillaceae</taxon>
        <taxon>Siminovitchia</taxon>
    </lineage>
</organism>
<evidence type="ECO:0000256" key="3">
    <source>
        <dbReference type="ARBA" id="ARBA00023163"/>
    </source>
</evidence>
<dbReference type="CDD" id="cd07377">
    <property type="entry name" value="WHTH_GntR"/>
    <property type="match status" value="1"/>
</dbReference>
<dbReference type="InterPro" id="IPR011711">
    <property type="entry name" value="GntR_C"/>
</dbReference>
<dbReference type="PROSITE" id="PS50949">
    <property type="entry name" value="HTH_GNTR"/>
    <property type="match status" value="1"/>
</dbReference>
<name>A0A429X680_SIMTE</name>
<sequence>MLWLLKEKQMDNLLYSDIVRELEKKIMTNELKEESKLPSERELAAHYDVSRNVVREALTELRVKGLVTIKPGKGVYVTKPNEDIVTESLHRVLHSNDVTLENILDVREKLEIMIIEQAVEKASPSCISELKKIYGQMEENKHLVHKYIENDAEFHLKVAKATQNKALYVLIHSFFDLTNRELFRITTYTPASVYDAQRQHALLIDAIETKNRELAVSVIKEHMGLLREEIKMLRGQGVLKEE</sequence>
<dbReference type="EMBL" id="QYTW02000016">
    <property type="protein sequence ID" value="RST58810.1"/>
    <property type="molecule type" value="Genomic_DNA"/>
</dbReference>
<keyword evidence="1" id="KW-0805">Transcription regulation</keyword>
<evidence type="ECO:0000313" key="6">
    <source>
        <dbReference type="Proteomes" id="UP000287296"/>
    </source>
</evidence>
<dbReference type="InterPro" id="IPR036388">
    <property type="entry name" value="WH-like_DNA-bd_sf"/>
</dbReference>
<proteinExistence type="predicted"/>
<dbReference type="SMART" id="SM00345">
    <property type="entry name" value="HTH_GNTR"/>
    <property type="match status" value="1"/>
</dbReference>
<dbReference type="Gene3D" id="1.20.120.530">
    <property type="entry name" value="GntR ligand-binding domain-like"/>
    <property type="match status" value="1"/>
</dbReference>
<protein>
    <submittedName>
        <fullName evidence="5">FadR family transcriptional regulator</fullName>
    </submittedName>
</protein>
<dbReference type="OrthoDB" id="369138at2"/>
<feature type="domain" description="HTH gntR-type" evidence="4">
    <location>
        <begin position="12"/>
        <end position="80"/>
    </location>
</feature>
<dbReference type="Pfam" id="PF00392">
    <property type="entry name" value="GntR"/>
    <property type="match status" value="1"/>
</dbReference>
<dbReference type="Proteomes" id="UP000287296">
    <property type="component" value="Unassembled WGS sequence"/>
</dbReference>
<dbReference type="InterPro" id="IPR008920">
    <property type="entry name" value="TF_FadR/GntR_C"/>
</dbReference>
<accession>A0A429X680</accession>
<dbReference type="AlphaFoldDB" id="A0A429X680"/>
<dbReference type="SMART" id="SM00895">
    <property type="entry name" value="FCD"/>
    <property type="match status" value="1"/>
</dbReference>
<reference evidence="5 6" key="1">
    <citation type="submission" date="2018-12" db="EMBL/GenBank/DDBJ databases">
        <authorList>
            <person name="Sun L."/>
            <person name="Chen Z."/>
        </authorList>
    </citation>
    <scope>NUCLEOTIDE SEQUENCE [LARGE SCALE GENOMIC DNA]</scope>
    <source>
        <strain evidence="5 6">LMG 29736</strain>
    </source>
</reference>
<keyword evidence="3" id="KW-0804">Transcription</keyword>
<dbReference type="PRINTS" id="PR00035">
    <property type="entry name" value="HTHGNTR"/>
</dbReference>
<evidence type="ECO:0000313" key="5">
    <source>
        <dbReference type="EMBL" id="RST58810.1"/>
    </source>
</evidence>
<evidence type="ECO:0000256" key="2">
    <source>
        <dbReference type="ARBA" id="ARBA00023125"/>
    </source>
</evidence>
<dbReference type="PANTHER" id="PTHR43537:SF5">
    <property type="entry name" value="UXU OPERON TRANSCRIPTIONAL REGULATOR"/>
    <property type="match status" value="1"/>
</dbReference>
<dbReference type="SUPFAM" id="SSF46785">
    <property type="entry name" value="Winged helix' DNA-binding domain"/>
    <property type="match status" value="1"/>
</dbReference>
<dbReference type="Pfam" id="PF07729">
    <property type="entry name" value="FCD"/>
    <property type="match status" value="1"/>
</dbReference>
<dbReference type="GO" id="GO:0003700">
    <property type="term" value="F:DNA-binding transcription factor activity"/>
    <property type="evidence" value="ECO:0007669"/>
    <property type="project" value="InterPro"/>
</dbReference>
<dbReference type="PANTHER" id="PTHR43537">
    <property type="entry name" value="TRANSCRIPTIONAL REGULATOR, GNTR FAMILY"/>
    <property type="match status" value="1"/>
</dbReference>
<dbReference type="GO" id="GO:0003677">
    <property type="term" value="F:DNA binding"/>
    <property type="evidence" value="ECO:0007669"/>
    <property type="project" value="UniProtKB-KW"/>
</dbReference>